<organism evidence="2 3">
    <name type="scientific">Oryzomonas rubra</name>
    <dbReference type="NCBI Taxonomy" id="2509454"/>
    <lineage>
        <taxon>Bacteria</taxon>
        <taxon>Pseudomonadati</taxon>
        <taxon>Thermodesulfobacteriota</taxon>
        <taxon>Desulfuromonadia</taxon>
        <taxon>Geobacterales</taxon>
        <taxon>Geobacteraceae</taxon>
        <taxon>Oryzomonas</taxon>
    </lineage>
</organism>
<reference evidence="2 3" key="1">
    <citation type="submission" date="2019-04" db="EMBL/GenBank/DDBJ databases">
        <title>Geobacter ruber sp. nov., ferric-reducing bacteria isolated from paddy soil.</title>
        <authorList>
            <person name="Xu Z."/>
            <person name="Masuda Y."/>
            <person name="Itoh H."/>
            <person name="Senoo K."/>
        </authorList>
    </citation>
    <scope>NUCLEOTIDE SEQUENCE [LARGE SCALE GENOMIC DNA]</scope>
    <source>
        <strain evidence="2 3">Red88</strain>
    </source>
</reference>
<dbReference type="EMBL" id="SRSD01000004">
    <property type="protein sequence ID" value="KAA0892125.1"/>
    <property type="molecule type" value="Genomic_DNA"/>
</dbReference>
<keyword evidence="3" id="KW-1185">Reference proteome</keyword>
<dbReference type="RefSeq" id="WP_149307063.1">
    <property type="nucleotide sequence ID" value="NZ_SRSD01000004.1"/>
</dbReference>
<dbReference type="InterPro" id="IPR016772">
    <property type="entry name" value="UCP020408"/>
</dbReference>
<dbReference type="Proteomes" id="UP000324298">
    <property type="component" value="Unassembled WGS sequence"/>
</dbReference>
<comment type="similarity">
    <text evidence="1">Belongs to the UPF0751 family.</text>
</comment>
<protein>
    <submittedName>
        <fullName evidence="2">DUF2325 domain-containing protein</fullName>
    </submittedName>
</protein>
<evidence type="ECO:0000313" key="3">
    <source>
        <dbReference type="Proteomes" id="UP000324298"/>
    </source>
</evidence>
<accession>A0A5A9XHZ6</accession>
<gene>
    <name evidence="2" type="ORF">ET418_07920</name>
</gene>
<sequence>MSVVLIGGMDRLEPQYLREAERAGVELSVFTTAQNGIAAKLRHADAVVIFTNKVSHRAKNEAMTAARANDIPVFMHHACGVCTLRECLKCMHIINHTGGSNDV</sequence>
<name>A0A5A9XHZ6_9BACT</name>
<evidence type="ECO:0000313" key="2">
    <source>
        <dbReference type="EMBL" id="KAA0892125.1"/>
    </source>
</evidence>
<dbReference type="AlphaFoldDB" id="A0A5A9XHZ6"/>
<comment type="caution">
    <text evidence="2">The sequence shown here is derived from an EMBL/GenBank/DDBJ whole genome shotgun (WGS) entry which is preliminary data.</text>
</comment>
<proteinExistence type="inferred from homology"/>
<dbReference type="OrthoDB" id="5396775at2"/>
<dbReference type="Pfam" id="PF10087">
    <property type="entry name" value="DUF2325"/>
    <property type="match status" value="1"/>
</dbReference>
<evidence type="ECO:0000256" key="1">
    <source>
        <dbReference type="ARBA" id="ARBA00007189"/>
    </source>
</evidence>